<evidence type="ECO:0000256" key="4">
    <source>
        <dbReference type="ARBA" id="ARBA00007553"/>
    </source>
</evidence>
<evidence type="ECO:0000256" key="3">
    <source>
        <dbReference type="ARBA" id="ARBA00004496"/>
    </source>
</evidence>
<comment type="cofactor">
    <cofactor evidence="2">
        <name>Zn(2+)</name>
        <dbReference type="ChEBI" id="CHEBI:29105"/>
    </cofactor>
</comment>
<evidence type="ECO:0000256" key="1">
    <source>
        <dbReference type="ARBA" id="ARBA00001561"/>
    </source>
</evidence>
<dbReference type="InterPro" id="IPR002502">
    <property type="entry name" value="Amidase_domain"/>
</dbReference>
<dbReference type="OrthoDB" id="9794842at2"/>
<dbReference type="GO" id="GO:0009254">
    <property type="term" value="P:peptidoglycan turnover"/>
    <property type="evidence" value="ECO:0007669"/>
    <property type="project" value="TreeGrafter"/>
</dbReference>
<evidence type="ECO:0000256" key="8">
    <source>
        <dbReference type="ARBA" id="ARBA00022801"/>
    </source>
</evidence>
<evidence type="ECO:0000256" key="7">
    <source>
        <dbReference type="ARBA" id="ARBA00022723"/>
    </source>
</evidence>
<reference evidence="14 15" key="1">
    <citation type="submission" date="2017-07" db="EMBL/GenBank/DDBJ databases">
        <title>Draft Genome Sequences of Select Purple Nonsulfur Bacteria.</title>
        <authorList>
            <person name="Lasarre B."/>
            <person name="Mckinlay J.B."/>
        </authorList>
    </citation>
    <scope>NUCLEOTIDE SEQUENCE [LARGE SCALE GENOMIC DNA]</scope>
    <source>
        <strain evidence="14 15">DSM 11290</strain>
    </source>
</reference>
<evidence type="ECO:0000256" key="11">
    <source>
        <dbReference type="ARBA" id="ARBA00039257"/>
    </source>
</evidence>
<dbReference type="GO" id="GO:0071555">
    <property type="term" value="P:cell wall organization"/>
    <property type="evidence" value="ECO:0007669"/>
    <property type="project" value="UniProtKB-KW"/>
</dbReference>
<dbReference type="PROSITE" id="PS51781">
    <property type="entry name" value="SH3B"/>
    <property type="match status" value="1"/>
</dbReference>
<dbReference type="EC" id="3.5.1.28" evidence="5"/>
<dbReference type="RefSeq" id="WP_111433167.1">
    <property type="nucleotide sequence ID" value="NZ_JACIGG010000004.1"/>
</dbReference>
<dbReference type="EMBL" id="NPEV01000006">
    <property type="protein sequence ID" value="RAI29028.1"/>
    <property type="molecule type" value="Genomic_DNA"/>
</dbReference>
<evidence type="ECO:0000313" key="15">
    <source>
        <dbReference type="Proteomes" id="UP000249299"/>
    </source>
</evidence>
<dbReference type="InterPro" id="IPR036505">
    <property type="entry name" value="Amidase/PGRP_sf"/>
</dbReference>
<keyword evidence="15" id="KW-1185">Reference proteome</keyword>
<dbReference type="InterPro" id="IPR051206">
    <property type="entry name" value="NAMLAA_amidase_2"/>
</dbReference>
<dbReference type="CDD" id="cd06583">
    <property type="entry name" value="PGRP"/>
    <property type="match status" value="1"/>
</dbReference>
<name>A0A327K0Y6_9HYPH</name>
<proteinExistence type="inferred from homology"/>
<comment type="similarity">
    <text evidence="4">Belongs to the N-acetylmuramoyl-L-alanine amidase 2 family.</text>
</comment>
<evidence type="ECO:0000256" key="2">
    <source>
        <dbReference type="ARBA" id="ARBA00001947"/>
    </source>
</evidence>
<dbReference type="PANTHER" id="PTHR30417">
    <property type="entry name" value="N-ACETYLMURAMOYL-L-ALANINE AMIDASE AMID"/>
    <property type="match status" value="1"/>
</dbReference>
<comment type="catalytic activity">
    <reaction evidence="1">
        <text>Hydrolyzes the link between N-acetylmuramoyl residues and L-amino acid residues in certain cell-wall glycopeptides.</text>
        <dbReference type="EC" id="3.5.1.28"/>
    </reaction>
</comment>
<sequence>MEFQIKNHRIEGIPFQAARWTGGTITPIIIVCHDTASRLDPLSAARYLQDNTSKVSVQFVVERDGHVTQLVACNKRANHAGKSTYHGRQYCNGFSIGIEIVNPGIMQDAGGGKARAWYGKTFDIEEYGIREVSTREHGSGFWMPYPEAQIEAVEAILVACVNKYSTIKDVTTHWYVSPGRKVDTNPLFPLGHLKSRAFGREDPAEDEADAAAAPVEDGDATVSINVPGDTLNMRRWPSFNPNVLAAIPHGTRVPLIKTGTFNRRTWHKVVYGGQEGWVVASYTE</sequence>
<evidence type="ECO:0000256" key="5">
    <source>
        <dbReference type="ARBA" id="ARBA00011901"/>
    </source>
</evidence>
<evidence type="ECO:0000256" key="6">
    <source>
        <dbReference type="ARBA" id="ARBA00022490"/>
    </source>
</evidence>
<dbReference type="Proteomes" id="UP000249299">
    <property type="component" value="Unassembled WGS sequence"/>
</dbReference>
<evidence type="ECO:0000256" key="12">
    <source>
        <dbReference type="ARBA" id="ARBA00042615"/>
    </source>
</evidence>
<keyword evidence="10" id="KW-0961">Cell wall biogenesis/degradation</keyword>
<evidence type="ECO:0000259" key="13">
    <source>
        <dbReference type="PROSITE" id="PS51781"/>
    </source>
</evidence>
<feature type="domain" description="SH3b" evidence="13">
    <location>
        <begin position="220"/>
        <end position="284"/>
    </location>
</feature>
<dbReference type="PANTHER" id="PTHR30417:SF4">
    <property type="entry name" value="1,6-ANHYDRO-N-ACETYLMURAMYL-L-ALANINE AMIDASE AMPD"/>
    <property type="match status" value="1"/>
</dbReference>
<organism evidence="14 15">
    <name type="scientific">Rhodobium orientis</name>
    <dbReference type="NCBI Taxonomy" id="34017"/>
    <lineage>
        <taxon>Bacteria</taxon>
        <taxon>Pseudomonadati</taxon>
        <taxon>Pseudomonadota</taxon>
        <taxon>Alphaproteobacteria</taxon>
        <taxon>Hyphomicrobiales</taxon>
        <taxon>Rhodobiaceae</taxon>
        <taxon>Rhodobium</taxon>
    </lineage>
</organism>
<dbReference type="Pfam" id="PF01510">
    <property type="entry name" value="Amidase_2"/>
    <property type="match status" value="1"/>
</dbReference>
<evidence type="ECO:0000256" key="9">
    <source>
        <dbReference type="ARBA" id="ARBA00022833"/>
    </source>
</evidence>
<keyword evidence="8" id="KW-0378">Hydrolase</keyword>
<dbReference type="GO" id="GO:0009253">
    <property type="term" value="P:peptidoglycan catabolic process"/>
    <property type="evidence" value="ECO:0007669"/>
    <property type="project" value="InterPro"/>
</dbReference>
<dbReference type="GO" id="GO:0008745">
    <property type="term" value="F:N-acetylmuramoyl-L-alanine amidase activity"/>
    <property type="evidence" value="ECO:0007669"/>
    <property type="project" value="UniProtKB-EC"/>
</dbReference>
<keyword evidence="9" id="KW-0862">Zinc</keyword>
<accession>A0A327K0Y6</accession>
<dbReference type="Gene3D" id="3.40.80.10">
    <property type="entry name" value="Peptidoglycan recognition protein-like"/>
    <property type="match status" value="1"/>
</dbReference>
<comment type="caution">
    <text evidence="14">The sequence shown here is derived from an EMBL/GenBank/DDBJ whole genome shotgun (WGS) entry which is preliminary data.</text>
</comment>
<evidence type="ECO:0000313" key="14">
    <source>
        <dbReference type="EMBL" id="RAI29028.1"/>
    </source>
</evidence>
<dbReference type="GO" id="GO:0005737">
    <property type="term" value="C:cytoplasm"/>
    <property type="evidence" value="ECO:0007669"/>
    <property type="project" value="UniProtKB-SubCell"/>
</dbReference>
<dbReference type="AlphaFoldDB" id="A0A327K0Y6"/>
<dbReference type="SUPFAM" id="SSF55846">
    <property type="entry name" value="N-acetylmuramoyl-L-alanine amidase-like"/>
    <property type="match status" value="1"/>
</dbReference>
<keyword evidence="6" id="KW-0963">Cytoplasm</keyword>
<dbReference type="Gene3D" id="2.30.30.40">
    <property type="entry name" value="SH3 Domains"/>
    <property type="match status" value="1"/>
</dbReference>
<gene>
    <name evidence="14" type="ORF">CH339_04935</name>
</gene>
<evidence type="ECO:0000256" key="10">
    <source>
        <dbReference type="ARBA" id="ARBA00023316"/>
    </source>
</evidence>
<dbReference type="InterPro" id="IPR003646">
    <property type="entry name" value="SH3-like_bac-type"/>
</dbReference>
<protein>
    <recommendedName>
        <fullName evidence="11">1,6-anhydro-N-acetylmuramyl-L-alanine amidase AmpD</fullName>
        <ecNumber evidence="5">3.5.1.28</ecNumber>
    </recommendedName>
    <alternativeName>
        <fullName evidence="12">N-acetylmuramoyl-L-alanine amidase</fullName>
    </alternativeName>
</protein>
<comment type="subcellular location">
    <subcellularLocation>
        <location evidence="3">Cytoplasm</location>
    </subcellularLocation>
</comment>
<keyword evidence="7" id="KW-0479">Metal-binding</keyword>
<dbReference type="GO" id="GO:0046872">
    <property type="term" value="F:metal ion binding"/>
    <property type="evidence" value="ECO:0007669"/>
    <property type="project" value="UniProtKB-KW"/>
</dbReference>
<dbReference type="SMART" id="SM00644">
    <property type="entry name" value="Ami_2"/>
    <property type="match status" value="1"/>
</dbReference>